<proteinExistence type="predicted"/>
<dbReference type="AlphaFoldDB" id="A0A5J4W3B3"/>
<evidence type="ECO:0000313" key="1">
    <source>
        <dbReference type="EMBL" id="KAA6389056.1"/>
    </source>
</evidence>
<dbReference type="Proteomes" id="UP000324800">
    <property type="component" value="Unassembled WGS sequence"/>
</dbReference>
<evidence type="ECO:0000313" key="2">
    <source>
        <dbReference type="Proteomes" id="UP000324800"/>
    </source>
</evidence>
<dbReference type="EMBL" id="SNRW01003729">
    <property type="protein sequence ID" value="KAA6389056.1"/>
    <property type="molecule type" value="Genomic_DNA"/>
</dbReference>
<protein>
    <submittedName>
        <fullName evidence="1">Uncharacterized protein</fullName>
    </submittedName>
</protein>
<gene>
    <name evidence="1" type="ORF">EZS28_015412</name>
</gene>
<accession>A0A5J4W3B3</accession>
<organism evidence="1 2">
    <name type="scientific">Streblomastix strix</name>
    <dbReference type="NCBI Taxonomy" id="222440"/>
    <lineage>
        <taxon>Eukaryota</taxon>
        <taxon>Metamonada</taxon>
        <taxon>Preaxostyla</taxon>
        <taxon>Oxymonadida</taxon>
        <taxon>Streblomastigidae</taxon>
        <taxon>Streblomastix</taxon>
    </lineage>
</organism>
<reference evidence="1 2" key="1">
    <citation type="submission" date="2019-03" db="EMBL/GenBank/DDBJ databases">
        <title>Single cell metagenomics reveals metabolic interactions within the superorganism composed of flagellate Streblomastix strix and complex community of Bacteroidetes bacteria on its surface.</title>
        <authorList>
            <person name="Treitli S.C."/>
            <person name="Kolisko M."/>
            <person name="Husnik F."/>
            <person name="Keeling P."/>
            <person name="Hampl V."/>
        </authorList>
    </citation>
    <scope>NUCLEOTIDE SEQUENCE [LARGE SCALE GENOMIC DNA]</scope>
    <source>
        <strain evidence="1">ST1C</strain>
    </source>
</reference>
<feature type="non-terminal residue" evidence="1">
    <location>
        <position position="1"/>
    </location>
</feature>
<name>A0A5J4W3B3_9EUKA</name>
<sequence>AKGERIGLDGKTANNVIESSNMETWRKRRTGFE</sequence>
<comment type="caution">
    <text evidence="1">The sequence shown here is derived from an EMBL/GenBank/DDBJ whole genome shotgun (WGS) entry which is preliminary data.</text>
</comment>